<organism evidence="1 2">
    <name type="scientific">Tribonema minus</name>
    <dbReference type="NCBI Taxonomy" id="303371"/>
    <lineage>
        <taxon>Eukaryota</taxon>
        <taxon>Sar</taxon>
        <taxon>Stramenopiles</taxon>
        <taxon>Ochrophyta</taxon>
        <taxon>PX clade</taxon>
        <taxon>Xanthophyceae</taxon>
        <taxon>Tribonematales</taxon>
        <taxon>Tribonemataceae</taxon>
        <taxon>Tribonema</taxon>
    </lineage>
</organism>
<accession>A0A835ZDI8</accession>
<comment type="caution">
    <text evidence="1">The sequence shown here is derived from an EMBL/GenBank/DDBJ whole genome shotgun (WGS) entry which is preliminary data.</text>
</comment>
<keyword evidence="2" id="KW-1185">Reference proteome</keyword>
<evidence type="ECO:0000313" key="2">
    <source>
        <dbReference type="Proteomes" id="UP000664859"/>
    </source>
</evidence>
<name>A0A835ZDI8_9STRA</name>
<reference evidence="1" key="1">
    <citation type="submission" date="2021-02" db="EMBL/GenBank/DDBJ databases">
        <title>First Annotated Genome of the Yellow-green Alga Tribonema minus.</title>
        <authorList>
            <person name="Mahan K.M."/>
        </authorList>
    </citation>
    <scope>NUCLEOTIDE SEQUENCE</scope>
    <source>
        <strain evidence="1">UTEX B ZZ1240</strain>
    </source>
</reference>
<dbReference type="Proteomes" id="UP000664859">
    <property type="component" value="Unassembled WGS sequence"/>
</dbReference>
<evidence type="ECO:0000313" key="1">
    <source>
        <dbReference type="EMBL" id="KAG5188344.1"/>
    </source>
</evidence>
<dbReference type="AlphaFoldDB" id="A0A835ZDI8"/>
<proteinExistence type="predicted"/>
<protein>
    <submittedName>
        <fullName evidence="1">Uncharacterized protein</fullName>
    </submittedName>
</protein>
<sequence>MPSPCMTLVEDARAYTAPELKKYQDDVAAMCCIGQRVTQKLDMCRVSVSTTGQSTKHQPVSASFQGISCHMCPALARAQHLARGGQKCGRCLRRRPLDTNMINTDIRLNMRCLKTLKPMKLLCHALLKSEKPLQLFPPHCSCVVSGTDYPAAIDMLSCGCTQCVLALKWFKLGTVQPLMQRRQPPHVVSIACLKQGSSEAILMRVYTRSKISNRLHASVSVSYRCGTSNPPSLRIIMWHDEHLRQCHMPHMKSEWLPKAPLQHACPQMVYTPDHR</sequence>
<dbReference type="EMBL" id="JAFCMP010000071">
    <property type="protein sequence ID" value="KAG5188344.1"/>
    <property type="molecule type" value="Genomic_DNA"/>
</dbReference>
<gene>
    <name evidence="1" type="ORF">JKP88DRAFT_253538</name>
</gene>